<gene>
    <name evidence="2" type="ORF">H4W80_002600</name>
</gene>
<keyword evidence="3" id="KW-1185">Reference proteome</keyword>
<organism evidence="2 3">
    <name type="scientific">Nonomuraea angiospora</name>
    <dbReference type="NCBI Taxonomy" id="46172"/>
    <lineage>
        <taxon>Bacteria</taxon>
        <taxon>Bacillati</taxon>
        <taxon>Actinomycetota</taxon>
        <taxon>Actinomycetes</taxon>
        <taxon>Streptosporangiales</taxon>
        <taxon>Streptosporangiaceae</taxon>
        <taxon>Nonomuraea</taxon>
    </lineage>
</organism>
<name>A0ABR9LUM5_9ACTN</name>
<protein>
    <submittedName>
        <fullName evidence="2">Uncharacterized protein</fullName>
    </submittedName>
</protein>
<dbReference type="EMBL" id="JADBEK010000001">
    <property type="protein sequence ID" value="MBE1584342.1"/>
    <property type="molecule type" value="Genomic_DNA"/>
</dbReference>
<feature type="compositionally biased region" description="Basic and acidic residues" evidence="1">
    <location>
        <begin position="1"/>
        <end position="15"/>
    </location>
</feature>
<feature type="compositionally biased region" description="Basic and acidic residues" evidence="1">
    <location>
        <begin position="35"/>
        <end position="51"/>
    </location>
</feature>
<reference evidence="2 3" key="1">
    <citation type="submission" date="2020-10" db="EMBL/GenBank/DDBJ databases">
        <title>Sequencing the genomes of 1000 actinobacteria strains.</title>
        <authorList>
            <person name="Klenk H.-P."/>
        </authorList>
    </citation>
    <scope>NUCLEOTIDE SEQUENCE [LARGE SCALE GENOMIC DNA]</scope>
    <source>
        <strain evidence="2 3">DSM 43173</strain>
    </source>
</reference>
<evidence type="ECO:0000313" key="3">
    <source>
        <dbReference type="Proteomes" id="UP000633509"/>
    </source>
</evidence>
<evidence type="ECO:0000256" key="1">
    <source>
        <dbReference type="SAM" id="MobiDB-lite"/>
    </source>
</evidence>
<dbReference type="Proteomes" id="UP000633509">
    <property type="component" value="Unassembled WGS sequence"/>
</dbReference>
<accession>A0ABR9LUM5</accession>
<dbReference type="RefSeq" id="WP_192785290.1">
    <property type="nucleotide sequence ID" value="NZ_JADBEK010000001.1"/>
</dbReference>
<evidence type="ECO:0000313" key="2">
    <source>
        <dbReference type="EMBL" id="MBE1584342.1"/>
    </source>
</evidence>
<comment type="caution">
    <text evidence="2">The sequence shown here is derived from an EMBL/GenBank/DDBJ whole genome shotgun (WGS) entry which is preliminary data.</text>
</comment>
<proteinExistence type="predicted"/>
<sequence length="120" mass="13327">MSAAPIEDRGAEAFRRRAHQPQQGILGHASSKVSRQPDARTSRHRDRDRGQRGAQLNAAERDVSQPPEIPAVHSSGCLPTVGAVPFLCANPSVQRDHIRHWLDNVYDNPGQVRQKILKAR</sequence>
<feature type="region of interest" description="Disordered" evidence="1">
    <location>
        <begin position="1"/>
        <end position="71"/>
    </location>
</feature>